<gene>
    <name evidence="9" type="ORF">NZD89_23945</name>
</gene>
<dbReference type="Proteomes" id="UP001164761">
    <property type="component" value="Chromosome"/>
</dbReference>
<reference evidence="9" key="1">
    <citation type="submission" date="2022-08" db="EMBL/GenBank/DDBJ databases">
        <title>Alicyclobacillus fastidiosus DSM 17978, complete genome.</title>
        <authorList>
            <person name="Wang Q."/>
            <person name="Cai R."/>
            <person name="Wang Z."/>
        </authorList>
    </citation>
    <scope>NUCLEOTIDE SEQUENCE</scope>
    <source>
        <strain evidence="9">DSM 17978</strain>
    </source>
</reference>
<feature type="transmembrane region" description="Helical" evidence="7">
    <location>
        <begin position="77"/>
        <end position="96"/>
    </location>
</feature>
<accession>A0ABY6ZEM8</accession>
<feature type="transmembrane region" description="Helical" evidence="7">
    <location>
        <begin position="228"/>
        <end position="246"/>
    </location>
</feature>
<dbReference type="InterPro" id="IPR004638">
    <property type="entry name" value="EmrB-like"/>
</dbReference>
<dbReference type="PANTHER" id="PTHR42718:SF46">
    <property type="entry name" value="BLR6921 PROTEIN"/>
    <property type="match status" value="1"/>
</dbReference>
<feature type="transmembrane region" description="Helical" evidence="7">
    <location>
        <begin position="267"/>
        <end position="293"/>
    </location>
</feature>
<feature type="transmembrane region" description="Helical" evidence="7">
    <location>
        <begin position="102"/>
        <end position="126"/>
    </location>
</feature>
<feature type="domain" description="Major facilitator superfamily (MFS) profile" evidence="8">
    <location>
        <begin position="11"/>
        <end position="496"/>
    </location>
</feature>
<organism evidence="9 10">
    <name type="scientific">Alicyclobacillus fastidiosus</name>
    <dbReference type="NCBI Taxonomy" id="392011"/>
    <lineage>
        <taxon>Bacteria</taxon>
        <taxon>Bacillati</taxon>
        <taxon>Bacillota</taxon>
        <taxon>Bacilli</taxon>
        <taxon>Bacillales</taxon>
        <taxon>Alicyclobacillaceae</taxon>
        <taxon>Alicyclobacillus</taxon>
    </lineage>
</organism>
<dbReference type="Gene3D" id="1.20.1720.10">
    <property type="entry name" value="Multidrug resistance protein D"/>
    <property type="match status" value="1"/>
</dbReference>
<keyword evidence="2" id="KW-0813">Transport</keyword>
<evidence type="ECO:0000259" key="8">
    <source>
        <dbReference type="PROSITE" id="PS50850"/>
    </source>
</evidence>
<feature type="transmembrane region" description="Helical" evidence="7">
    <location>
        <begin position="196"/>
        <end position="216"/>
    </location>
</feature>
<keyword evidence="4 7" id="KW-0812">Transmembrane</keyword>
<feature type="transmembrane region" description="Helical" evidence="7">
    <location>
        <begin position="405"/>
        <end position="422"/>
    </location>
</feature>
<comment type="subcellular location">
    <subcellularLocation>
        <location evidence="1">Cell membrane</location>
        <topology evidence="1">Multi-pass membrane protein</topology>
    </subcellularLocation>
</comment>
<evidence type="ECO:0000256" key="5">
    <source>
        <dbReference type="ARBA" id="ARBA00022989"/>
    </source>
</evidence>
<evidence type="ECO:0000313" key="10">
    <source>
        <dbReference type="Proteomes" id="UP001164761"/>
    </source>
</evidence>
<feature type="transmembrane region" description="Helical" evidence="7">
    <location>
        <begin position="329"/>
        <end position="349"/>
    </location>
</feature>
<dbReference type="SUPFAM" id="SSF103473">
    <property type="entry name" value="MFS general substrate transporter"/>
    <property type="match status" value="1"/>
</dbReference>
<keyword evidence="10" id="KW-1185">Reference proteome</keyword>
<evidence type="ECO:0000256" key="2">
    <source>
        <dbReference type="ARBA" id="ARBA00022448"/>
    </source>
</evidence>
<dbReference type="InterPro" id="IPR020846">
    <property type="entry name" value="MFS_dom"/>
</dbReference>
<name>A0ABY6ZEM8_9BACL</name>
<keyword evidence="3" id="KW-1003">Cell membrane</keyword>
<sequence length="504" mass="53190">MKTFRSGKWWALGAMTLGVLAVGLDVTVLSIALPSLAVAFHATETQLQWFTSTYALALTAAMLPAGLLGDRYGRKRTLLIALGLFGLGSIFCAYASSANVFIIARTILGLTGAAVITLVLSALPVLFSETERPRAVGIWAAGNFVAMPIGPILGGWILTYHWWGWVFLMNVPVVLIGIAAILFLMQESKASTRSGIDALGITISSVGLVALTYGIIQVGQNGWSDDRAWMYLFAGITVLVLFVLWEHWLSNRGGQPLVDLALFRSRAFVSGVLLMTVGLFPMAGVLFLLPQYFQGVLGLNAEGSGVRLLPLVAGLIVGAVPIDRLVQKIGAKITIAIGFVVLTAGTWMASGTSASSSSVSIALWMIVIGIGSGMVMATSASAALMELSNERSGVGTALMQAMKNLGLPFGTAILGSVLNHAYQSRVNVSALPEVAAHTVRESVFSGVEIARRMGVKNLLQSVYTAFTHGIDVSFHVASGVSVAGILLALACMPHRSRETDAANH</sequence>
<dbReference type="EMBL" id="CP104067">
    <property type="protein sequence ID" value="WAH41278.1"/>
    <property type="molecule type" value="Genomic_DNA"/>
</dbReference>
<evidence type="ECO:0000313" key="9">
    <source>
        <dbReference type="EMBL" id="WAH41278.1"/>
    </source>
</evidence>
<evidence type="ECO:0000256" key="6">
    <source>
        <dbReference type="ARBA" id="ARBA00023136"/>
    </source>
</evidence>
<feature type="transmembrane region" description="Helical" evidence="7">
    <location>
        <begin position="361"/>
        <end position="384"/>
    </location>
</feature>
<protein>
    <submittedName>
        <fullName evidence="9">DHA2 family efflux MFS transporter permease subunit</fullName>
    </submittedName>
</protein>
<feature type="transmembrane region" description="Helical" evidence="7">
    <location>
        <begin position="472"/>
        <end position="492"/>
    </location>
</feature>
<dbReference type="InterPro" id="IPR011701">
    <property type="entry name" value="MFS"/>
</dbReference>
<keyword evidence="5 7" id="KW-1133">Transmembrane helix</keyword>
<dbReference type="NCBIfam" id="TIGR00711">
    <property type="entry name" value="efflux_EmrB"/>
    <property type="match status" value="1"/>
</dbReference>
<feature type="transmembrane region" description="Helical" evidence="7">
    <location>
        <begin position="49"/>
        <end position="68"/>
    </location>
</feature>
<dbReference type="RefSeq" id="WP_268005192.1">
    <property type="nucleotide sequence ID" value="NZ_BSUT01000001.1"/>
</dbReference>
<dbReference type="Pfam" id="PF07690">
    <property type="entry name" value="MFS_1"/>
    <property type="match status" value="1"/>
</dbReference>
<dbReference type="CDD" id="cd17321">
    <property type="entry name" value="MFS_MMR_MDR_like"/>
    <property type="match status" value="1"/>
</dbReference>
<evidence type="ECO:0000256" key="1">
    <source>
        <dbReference type="ARBA" id="ARBA00004651"/>
    </source>
</evidence>
<dbReference type="PANTHER" id="PTHR42718">
    <property type="entry name" value="MAJOR FACILITATOR SUPERFAMILY MULTIDRUG TRANSPORTER MFSC"/>
    <property type="match status" value="1"/>
</dbReference>
<feature type="transmembrane region" description="Helical" evidence="7">
    <location>
        <begin position="305"/>
        <end position="322"/>
    </location>
</feature>
<keyword evidence="6 7" id="KW-0472">Membrane</keyword>
<feature type="transmembrane region" description="Helical" evidence="7">
    <location>
        <begin position="163"/>
        <end position="184"/>
    </location>
</feature>
<dbReference type="PROSITE" id="PS50850">
    <property type="entry name" value="MFS"/>
    <property type="match status" value="1"/>
</dbReference>
<evidence type="ECO:0000256" key="7">
    <source>
        <dbReference type="SAM" id="Phobius"/>
    </source>
</evidence>
<dbReference type="Gene3D" id="1.20.1250.20">
    <property type="entry name" value="MFS general substrate transporter like domains"/>
    <property type="match status" value="1"/>
</dbReference>
<proteinExistence type="predicted"/>
<feature type="transmembrane region" description="Helical" evidence="7">
    <location>
        <begin position="138"/>
        <end position="157"/>
    </location>
</feature>
<evidence type="ECO:0000256" key="3">
    <source>
        <dbReference type="ARBA" id="ARBA00022475"/>
    </source>
</evidence>
<dbReference type="InterPro" id="IPR036259">
    <property type="entry name" value="MFS_trans_sf"/>
</dbReference>
<evidence type="ECO:0000256" key="4">
    <source>
        <dbReference type="ARBA" id="ARBA00022692"/>
    </source>
</evidence>